<evidence type="ECO:0000313" key="2">
    <source>
        <dbReference type="Proteomes" id="UP000093000"/>
    </source>
</evidence>
<dbReference type="AlphaFoldDB" id="A0A1C7MVM2"/>
<accession>A0A1C7MVM2</accession>
<evidence type="ECO:0000313" key="1">
    <source>
        <dbReference type="EMBL" id="OBZ80955.1"/>
    </source>
</evidence>
<sequence>MSKAIIHDPKIINIVITTLSNTQNDYLVGNPEWNNGTRSDVVLEAKPSVLNLPPIIIEIQHTVNRLFMKRVINYSLEAFNRHKLNPIVLIICTDTLSDSVAKEVKTRDIPACYDFPSTGWASDCLIVCKRRVLEYTDTMPLNPFIPLTLFLTSRELTRNCLIYQDDPTMQYLYTLVSHFHQNRLGDQHITDILAQVLDTQDHEHTKLLELVDQNSSPKTVAKAIKNLQSQNYAMKRKYTDVDLWPSFIPTNISTTAATATAAADPTISEDIDFTLESVTLYERGMIFAENYKHTRMQKGFKRMDWSACYSKGIELKLFKYKSADILRNQFNKYIKNKKKKCQ</sequence>
<dbReference type="EMBL" id="LUGH01001573">
    <property type="protein sequence ID" value="OBZ80955.1"/>
    <property type="molecule type" value="Genomic_DNA"/>
</dbReference>
<name>A0A1C7MVM2_9FUNG</name>
<gene>
    <name evidence="1" type="ORF">A0J61_10996</name>
</gene>
<dbReference type="InParanoid" id="A0A1C7MVM2"/>
<comment type="caution">
    <text evidence="1">The sequence shown here is derived from an EMBL/GenBank/DDBJ whole genome shotgun (WGS) entry which is preliminary data.</text>
</comment>
<protein>
    <submittedName>
        <fullName evidence="1">Uncharacterized protein</fullName>
    </submittedName>
</protein>
<reference evidence="1 2" key="1">
    <citation type="submission" date="2016-03" db="EMBL/GenBank/DDBJ databases">
        <title>Choanephora cucurbitarum.</title>
        <authorList>
            <person name="Min B."/>
            <person name="Park H."/>
            <person name="Park J.-H."/>
            <person name="Shin H.-D."/>
            <person name="Choi I.-G."/>
        </authorList>
    </citation>
    <scope>NUCLEOTIDE SEQUENCE [LARGE SCALE GENOMIC DNA]</scope>
    <source>
        <strain evidence="1 2">KUS-F28377</strain>
    </source>
</reference>
<keyword evidence="2" id="KW-1185">Reference proteome</keyword>
<proteinExistence type="predicted"/>
<organism evidence="1 2">
    <name type="scientific">Choanephora cucurbitarum</name>
    <dbReference type="NCBI Taxonomy" id="101091"/>
    <lineage>
        <taxon>Eukaryota</taxon>
        <taxon>Fungi</taxon>
        <taxon>Fungi incertae sedis</taxon>
        <taxon>Mucoromycota</taxon>
        <taxon>Mucoromycotina</taxon>
        <taxon>Mucoromycetes</taxon>
        <taxon>Mucorales</taxon>
        <taxon>Mucorineae</taxon>
        <taxon>Choanephoraceae</taxon>
        <taxon>Choanephoroideae</taxon>
        <taxon>Choanephora</taxon>
    </lineage>
</organism>
<dbReference type="OrthoDB" id="2285950at2759"/>
<dbReference type="Proteomes" id="UP000093000">
    <property type="component" value="Unassembled WGS sequence"/>
</dbReference>